<evidence type="ECO:0000313" key="12">
    <source>
        <dbReference type="EMBL" id="THH10562.1"/>
    </source>
</evidence>
<dbReference type="SUPFAM" id="SSF52540">
    <property type="entry name" value="P-loop containing nucleoside triphosphate hydrolases"/>
    <property type="match status" value="1"/>
</dbReference>
<reference evidence="12 13" key="1">
    <citation type="submission" date="2019-02" db="EMBL/GenBank/DDBJ databases">
        <title>Genome sequencing of the rare red list fungi Bondarzewia mesenterica.</title>
        <authorList>
            <person name="Buettner E."/>
            <person name="Kellner H."/>
        </authorList>
    </citation>
    <scope>NUCLEOTIDE SEQUENCE [LARGE SCALE GENOMIC DNA]</scope>
    <source>
        <strain evidence="12 13">DSM 108281</strain>
    </source>
</reference>
<feature type="compositionally biased region" description="Low complexity" evidence="9">
    <location>
        <begin position="33"/>
        <end position="47"/>
    </location>
</feature>
<name>A0A4S4LF95_9AGAM</name>
<dbReference type="InterPro" id="IPR032319">
    <property type="entry name" value="CLP1_P"/>
</dbReference>
<dbReference type="GO" id="GO:0000448">
    <property type="term" value="P:cleavage in ITS2 between 5.8S rRNA and LSU-rRNA of tricistronic rRNA transcript (SSU-rRNA, 5.8S rRNA, LSU-rRNA)"/>
    <property type="evidence" value="ECO:0007669"/>
    <property type="project" value="TreeGrafter"/>
</dbReference>
<dbReference type="AlphaFoldDB" id="A0A4S4LF95"/>
<gene>
    <name evidence="12" type="ORF">EW146_g8330</name>
</gene>
<dbReference type="InterPro" id="IPR045116">
    <property type="entry name" value="Clp1/Grc3"/>
</dbReference>
<feature type="region of interest" description="Disordered" evidence="9">
    <location>
        <begin position="681"/>
        <end position="700"/>
    </location>
</feature>
<dbReference type="GO" id="GO:0005524">
    <property type="term" value="F:ATP binding"/>
    <property type="evidence" value="ECO:0007669"/>
    <property type="project" value="UniProtKB-KW"/>
</dbReference>
<dbReference type="EMBL" id="SGPL01000564">
    <property type="protein sequence ID" value="THH10562.1"/>
    <property type="molecule type" value="Genomic_DNA"/>
</dbReference>
<dbReference type="GO" id="GO:0051731">
    <property type="term" value="F:polynucleotide 5'-hydroxyl-kinase activity"/>
    <property type="evidence" value="ECO:0007669"/>
    <property type="project" value="InterPro"/>
</dbReference>
<protein>
    <recommendedName>
        <fullName evidence="3">Polynucleotide 5'-hydroxyl-kinase GRC3</fullName>
    </recommendedName>
    <alternativeName>
        <fullName evidence="8">Polynucleotide 5'-hydroxyl-kinase NOL9</fullName>
    </alternativeName>
    <alternativeName>
        <fullName evidence="2">Polynucleotide 5'-hydroxyl-kinase grc3</fullName>
    </alternativeName>
</protein>
<evidence type="ECO:0000259" key="10">
    <source>
        <dbReference type="Pfam" id="PF16575"/>
    </source>
</evidence>
<organism evidence="12 13">
    <name type="scientific">Bondarzewia mesenterica</name>
    <dbReference type="NCBI Taxonomy" id="1095465"/>
    <lineage>
        <taxon>Eukaryota</taxon>
        <taxon>Fungi</taxon>
        <taxon>Dikarya</taxon>
        <taxon>Basidiomycota</taxon>
        <taxon>Agaricomycotina</taxon>
        <taxon>Agaricomycetes</taxon>
        <taxon>Russulales</taxon>
        <taxon>Bondarzewiaceae</taxon>
        <taxon>Bondarzewia</taxon>
    </lineage>
</organism>
<keyword evidence="4" id="KW-0808">Transferase</keyword>
<keyword evidence="13" id="KW-1185">Reference proteome</keyword>
<evidence type="ECO:0000256" key="6">
    <source>
        <dbReference type="ARBA" id="ARBA00022777"/>
    </source>
</evidence>
<evidence type="ECO:0000259" key="11">
    <source>
        <dbReference type="Pfam" id="PF24419"/>
    </source>
</evidence>
<dbReference type="Pfam" id="PF16575">
    <property type="entry name" value="CLP1_P"/>
    <property type="match status" value="1"/>
</dbReference>
<dbReference type="GO" id="GO:0005634">
    <property type="term" value="C:nucleus"/>
    <property type="evidence" value="ECO:0007669"/>
    <property type="project" value="TreeGrafter"/>
</dbReference>
<comment type="caution">
    <text evidence="12">The sequence shown here is derived from an EMBL/GenBank/DDBJ whole genome shotgun (WGS) entry which is preliminary data.</text>
</comment>
<dbReference type="PANTHER" id="PTHR12755">
    <property type="entry name" value="CLEAVAGE/POLYADENYLATION FACTOR IA SUBUNIT CLP1P"/>
    <property type="match status" value="1"/>
</dbReference>
<keyword evidence="7" id="KW-0067">ATP-binding</keyword>
<dbReference type="Pfam" id="PF24419">
    <property type="entry name" value="Cupin_NOL9"/>
    <property type="match status" value="1"/>
</dbReference>
<evidence type="ECO:0000256" key="9">
    <source>
        <dbReference type="SAM" id="MobiDB-lite"/>
    </source>
</evidence>
<evidence type="ECO:0000256" key="3">
    <source>
        <dbReference type="ARBA" id="ARBA00019824"/>
    </source>
</evidence>
<dbReference type="OrthoDB" id="2405412at2759"/>
<evidence type="ECO:0000256" key="7">
    <source>
        <dbReference type="ARBA" id="ARBA00022840"/>
    </source>
</evidence>
<comment type="similarity">
    <text evidence="1">Belongs to the Clp1 family. NOL9/GRC3 subfamily.</text>
</comment>
<keyword evidence="5" id="KW-0547">Nucleotide-binding</keyword>
<dbReference type="PANTHER" id="PTHR12755:SF3">
    <property type="entry name" value="POLYNUCLEOTIDE 5'-HYDROXYL-KINASE NOL9"/>
    <property type="match status" value="1"/>
</dbReference>
<dbReference type="InterPro" id="IPR027417">
    <property type="entry name" value="P-loop_NTPase"/>
</dbReference>
<dbReference type="InterPro" id="IPR057573">
    <property type="entry name" value="NOL9_N"/>
</dbReference>
<proteinExistence type="inferred from homology"/>
<sequence>MLSAIAARKARLQDSQAREPLPLTQTIPKIVPESKISSPQSSKSTKPPSKRRQSSQGTPASARKKQRKASAKVRKDGEKTRYFVREKGAVDVFELQEDVIGFGQDGSDASLTSEEGQSALEVSAPIVTSGNNFQRHRKRAWSPSRPLPDSSDEVSSADEAAADVAESSNTPRIQAGVDTTTLSTFQPIQDQNVFTLSPEELRRLTPSSEAAVVLVFRASDTLSLCGTYKLTVLRGSISLLGVTLHPSRTTHHIFAPRSSPIPVIEALTERGESSRTEMVSVPDRVRAASGENDSIIMIQEMRTGIEGLGRVVRTFDGIFKPSNKEEDLPQLPISGVHIINRQFRDMQPFYLPPTWETALSAVFTASSSKPTVSFVQGPKNSGKSTFARTLLGRLTMRYRKVAFLECDLGQSEFTPGAMVALIVVDRPIFGPPFTHPTLPHQAHYIGSTSPRSSPSHYLNAIRSLVQIYRLDIQYAASLVDEQGDADAQDERIADVIPLVVNTMGWTKGLGADLTRQLKEIMEPTDIFEIDAVAVDPGWSSFVAAPPSNPVSTHATLPASGNPRIHVLEPVSSALTTRFTAADHRTLSILSYLHADFSSASSSSGALVQGSASAWNTALPLCAQIPYEIDWNIAVDRVFLIGAGTEDVVPSEVLRVLNGAIVALVRTELDMDPDALPTARNTDTVDLPYTQGSPPPDPSNSTTLGLALIRAVSSSPARLQLLTPLPPQLLGQCRVLVKGEMELPVWGMLDFRLEGSVADVERGSVPYLRWGKGEGVGGERRRIRRNLMRRGQM</sequence>
<evidence type="ECO:0000313" key="13">
    <source>
        <dbReference type="Proteomes" id="UP000310158"/>
    </source>
</evidence>
<feature type="region of interest" description="Disordered" evidence="9">
    <location>
        <begin position="1"/>
        <end position="81"/>
    </location>
</feature>
<keyword evidence="6" id="KW-0418">Kinase</keyword>
<evidence type="ECO:0000256" key="4">
    <source>
        <dbReference type="ARBA" id="ARBA00022679"/>
    </source>
</evidence>
<feature type="domain" description="NOL9 N-terminal" evidence="11">
    <location>
        <begin position="210"/>
        <end position="278"/>
    </location>
</feature>
<accession>A0A4S4LF95</accession>
<evidence type="ECO:0000256" key="5">
    <source>
        <dbReference type="ARBA" id="ARBA00022741"/>
    </source>
</evidence>
<dbReference type="Gene3D" id="3.40.50.300">
    <property type="entry name" value="P-loop containing nucleotide triphosphate hydrolases"/>
    <property type="match status" value="1"/>
</dbReference>
<evidence type="ECO:0000256" key="8">
    <source>
        <dbReference type="ARBA" id="ARBA00071212"/>
    </source>
</evidence>
<feature type="compositionally biased region" description="Basic residues" evidence="9">
    <location>
        <begin position="62"/>
        <end position="72"/>
    </location>
</feature>
<evidence type="ECO:0000256" key="1">
    <source>
        <dbReference type="ARBA" id="ARBA00011003"/>
    </source>
</evidence>
<evidence type="ECO:0000256" key="2">
    <source>
        <dbReference type="ARBA" id="ARBA00018706"/>
    </source>
</evidence>
<dbReference type="Proteomes" id="UP000310158">
    <property type="component" value="Unassembled WGS sequence"/>
</dbReference>
<feature type="region of interest" description="Disordered" evidence="9">
    <location>
        <begin position="131"/>
        <end position="156"/>
    </location>
</feature>
<feature type="domain" description="Clp1 P-loop" evidence="10">
    <location>
        <begin position="377"/>
        <end position="527"/>
    </location>
</feature>